<evidence type="ECO:0000256" key="4">
    <source>
        <dbReference type="ARBA" id="ARBA00022679"/>
    </source>
</evidence>
<dbReference type="InterPro" id="IPR036890">
    <property type="entry name" value="HATPase_C_sf"/>
</dbReference>
<keyword evidence="3" id="KW-0597">Phosphoprotein</keyword>
<evidence type="ECO:0000256" key="6">
    <source>
        <dbReference type="ARBA" id="ARBA00022777"/>
    </source>
</evidence>
<evidence type="ECO:0000256" key="3">
    <source>
        <dbReference type="ARBA" id="ARBA00022553"/>
    </source>
</evidence>
<protein>
    <recommendedName>
        <fullName evidence="2">histidine kinase</fullName>
        <ecNumber evidence="2">2.7.13.3</ecNumber>
    </recommendedName>
</protein>
<dbReference type="InterPro" id="IPR011712">
    <property type="entry name" value="Sig_transdc_His_kin_sub3_dim/P"/>
</dbReference>
<evidence type="ECO:0000256" key="5">
    <source>
        <dbReference type="ARBA" id="ARBA00022741"/>
    </source>
</evidence>
<evidence type="ECO:0000256" key="2">
    <source>
        <dbReference type="ARBA" id="ARBA00012438"/>
    </source>
</evidence>
<dbReference type="SMART" id="SM00387">
    <property type="entry name" value="HATPase_c"/>
    <property type="match status" value="1"/>
</dbReference>
<reference evidence="11 12" key="1">
    <citation type="submission" date="2019-06" db="EMBL/GenBank/DDBJ databases">
        <title>Sequencing the genomes of 1000 actinobacteria strains.</title>
        <authorList>
            <person name="Klenk H.-P."/>
        </authorList>
    </citation>
    <scope>NUCLEOTIDE SEQUENCE [LARGE SCALE GENOMIC DNA]</scope>
    <source>
        <strain evidence="11 12">DSM 44826</strain>
    </source>
</reference>
<comment type="caution">
    <text evidence="11">The sequence shown here is derived from an EMBL/GenBank/DDBJ whole genome shotgun (WGS) entry which is preliminary data.</text>
</comment>
<dbReference type="PANTHER" id="PTHR24421">
    <property type="entry name" value="NITRATE/NITRITE SENSOR PROTEIN NARX-RELATED"/>
    <property type="match status" value="1"/>
</dbReference>
<name>A0A561UCD7_9ACTN</name>
<dbReference type="SUPFAM" id="SSF55874">
    <property type="entry name" value="ATPase domain of HSP90 chaperone/DNA topoisomerase II/histidine kinase"/>
    <property type="match status" value="1"/>
</dbReference>
<dbReference type="InterPro" id="IPR005467">
    <property type="entry name" value="His_kinase_dom"/>
</dbReference>
<proteinExistence type="predicted"/>
<dbReference type="GO" id="GO:0016020">
    <property type="term" value="C:membrane"/>
    <property type="evidence" value="ECO:0007669"/>
    <property type="project" value="InterPro"/>
</dbReference>
<evidence type="ECO:0000256" key="1">
    <source>
        <dbReference type="ARBA" id="ARBA00000085"/>
    </source>
</evidence>
<dbReference type="Proteomes" id="UP000317940">
    <property type="component" value="Unassembled WGS sequence"/>
</dbReference>
<feature type="domain" description="Histidine kinase" evidence="10">
    <location>
        <begin position="360"/>
        <end position="445"/>
    </location>
</feature>
<dbReference type="CDD" id="cd16917">
    <property type="entry name" value="HATPase_UhpB-NarQ-NarX-like"/>
    <property type="match status" value="1"/>
</dbReference>
<keyword evidence="7" id="KW-0067">ATP-binding</keyword>
<dbReference type="InterPro" id="IPR003594">
    <property type="entry name" value="HATPase_dom"/>
</dbReference>
<dbReference type="Gene3D" id="3.30.565.10">
    <property type="entry name" value="Histidine kinase-like ATPase, C-terminal domain"/>
    <property type="match status" value="1"/>
</dbReference>
<evidence type="ECO:0000256" key="8">
    <source>
        <dbReference type="ARBA" id="ARBA00023012"/>
    </source>
</evidence>
<sequence length="473" mass="49242">MIKLVHWFAAASQRGSVPPAGDVPEAGPSGSACTTGTAEQGLVLSREMEVGRLLFIAATLAALMLVWTDLSGTMHTAGAISGTVTLAGCAWYLQSRLRARRASFRRALLHAGAHRIVQQWRSGSRDEEVLRSLAELLGVPALRVDLRPADRAGTDPAGRGEPDGHPVQIRFADRCYGALVIPGAAAGPPPGTELTLLAEFARELGSVMHEAVGAQQPAPAADSALDSAADPAAVPAAGAETDSGNAVRRQLQRDLHDGIGPMLAAVKMQLDSARVLLPIDATAAAALLDKACADANVAVTDVRRLSRELRAGQVGDLVPALSQQAARFERATNGHLRVRVVTRGRGLPRLPDRTASAAYRIATEALTNTARHARAKHCTISLAAVGGSLLVEVTDDGIGIPADPFPSGVGLLSMSGRARDLGGDWQLTRCQPHGTRVTVRLPLRAACAEETAAAPAPAEDRGPEFCGAPPVAP</sequence>
<evidence type="ECO:0000259" key="10">
    <source>
        <dbReference type="PROSITE" id="PS50109"/>
    </source>
</evidence>
<dbReference type="EC" id="2.7.13.3" evidence="2"/>
<dbReference type="InterPro" id="IPR050482">
    <property type="entry name" value="Sensor_HK_TwoCompSys"/>
</dbReference>
<keyword evidence="12" id="KW-1185">Reference proteome</keyword>
<keyword evidence="6 11" id="KW-0418">Kinase</keyword>
<dbReference type="PROSITE" id="PS50109">
    <property type="entry name" value="HIS_KIN"/>
    <property type="match status" value="1"/>
</dbReference>
<feature type="region of interest" description="Disordered" evidence="9">
    <location>
        <begin position="14"/>
        <end position="34"/>
    </location>
</feature>
<dbReference type="Gene3D" id="1.20.5.1930">
    <property type="match status" value="1"/>
</dbReference>
<dbReference type="GO" id="GO:0005524">
    <property type="term" value="F:ATP binding"/>
    <property type="evidence" value="ECO:0007669"/>
    <property type="project" value="UniProtKB-KW"/>
</dbReference>
<accession>A0A561UCD7</accession>
<dbReference type="Pfam" id="PF02518">
    <property type="entry name" value="HATPase_c"/>
    <property type="match status" value="1"/>
</dbReference>
<dbReference type="GO" id="GO:0000155">
    <property type="term" value="F:phosphorelay sensor kinase activity"/>
    <property type="evidence" value="ECO:0007669"/>
    <property type="project" value="InterPro"/>
</dbReference>
<dbReference type="EMBL" id="VIWT01000001">
    <property type="protein sequence ID" value="TWF97023.1"/>
    <property type="molecule type" value="Genomic_DNA"/>
</dbReference>
<feature type="region of interest" description="Disordered" evidence="9">
    <location>
        <begin position="452"/>
        <end position="473"/>
    </location>
</feature>
<dbReference type="PANTHER" id="PTHR24421:SF10">
    <property type="entry name" value="NITRATE_NITRITE SENSOR PROTEIN NARQ"/>
    <property type="match status" value="1"/>
</dbReference>
<keyword evidence="4" id="KW-0808">Transferase</keyword>
<evidence type="ECO:0000256" key="7">
    <source>
        <dbReference type="ARBA" id="ARBA00022840"/>
    </source>
</evidence>
<dbReference type="GO" id="GO:0046983">
    <property type="term" value="F:protein dimerization activity"/>
    <property type="evidence" value="ECO:0007669"/>
    <property type="project" value="InterPro"/>
</dbReference>
<dbReference type="AlphaFoldDB" id="A0A561UCD7"/>
<evidence type="ECO:0000313" key="11">
    <source>
        <dbReference type="EMBL" id="TWF97023.1"/>
    </source>
</evidence>
<evidence type="ECO:0000256" key="9">
    <source>
        <dbReference type="SAM" id="MobiDB-lite"/>
    </source>
</evidence>
<evidence type="ECO:0000313" key="12">
    <source>
        <dbReference type="Proteomes" id="UP000317940"/>
    </source>
</evidence>
<organism evidence="11 12">
    <name type="scientific">Kitasatospora viridis</name>
    <dbReference type="NCBI Taxonomy" id="281105"/>
    <lineage>
        <taxon>Bacteria</taxon>
        <taxon>Bacillati</taxon>
        <taxon>Actinomycetota</taxon>
        <taxon>Actinomycetes</taxon>
        <taxon>Kitasatosporales</taxon>
        <taxon>Streptomycetaceae</taxon>
        <taxon>Kitasatospora</taxon>
    </lineage>
</organism>
<keyword evidence="5" id="KW-0547">Nucleotide-binding</keyword>
<dbReference type="Pfam" id="PF07730">
    <property type="entry name" value="HisKA_3"/>
    <property type="match status" value="1"/>
</dbReference>
<keyword evidence="8" id="KW-0902">Two-component regulatory system</keyword>
<comment type="catalytic activity">
    <reaction evidence="1">
        <text>ATP + protein L-histidine = ADP + protein N-phospho-L-histidine.</text>
        <dbReference type="EC" id="2.7.13.3"/>
    </reaction>
</comment>
<gene>
    <name evidence="11" type="ORF">FHX73_11798</name>
</gene>